<name>A0A1H8K9C8_9RHOB</name>
<evidence type="ECO:0000256" key="9">
    <source>
        <dbReference type="RuleBase" id="RU003930"/>
    </source>
</evidence>
<gene>
    <name evidence="8" type="primary">rplE</name>
    <name evidence="12" type="ORF">SAMN04488103_10915</name>
</gene>
<evidence type="ECO:0000256" key="8">
    <source>
        <dbReference type="HAMAP-Rule" id="MF_01333"/>
    </source>
</evidence>
<dbReference type="GO" id="GO:0006412">
    <property type="term" value="P:translation"/>
    <property type="evidence" value="ECO:0007669"/>
    <property type="project" value="UniProtKB-UniRule"/>
</dbReference>
<evidence type="ECO:0000256" key="4">
    <source>
        <dbReference type="ARBA" id="ARBA00022884"/>
    </source>
</evidence>
<dbReference type="GO" id="GO:0005840">
    <property type="term" value="C:ribosome"/>
    <property type="evidence" value="ECO:0007669"/>
    <property type="project" value="UniProtKB-KW"/>
</dbReference>
<dbReference type="InterPro" id="IPR002132">
    <property type="entry name" value="Ribosomal_uL5"/>
</dbReference>
<dbReference type="PIRSF" id="PIRSF002161">
    <property type="entry name" value="Ribosomal_L5"/>
    <property type="match status" value="1"/>
</dbReference>
<keyword evidence="2 8" id="KW-0820">tRNA-binding</keyword>
<accession>A0A1H8K9C8</accession>
<sequence length="186" mass="20796">MLDAAQYTPRLKATYKASIRAAMKEEFGYKNDMQIPRLDKIVINMGVGEAVKDTKKVKAAAEQMTAIAGQKAVITHAKKSIAGFRVREEMPLGCKVTLRGDRMYEFLDRLINIALPRVRDFRGVKGSSFDGRGNYAMGLKEQIVFPEIEFDKIDDVLGMDIIICTNAKTDAEAKSLLKHFNMPFAS</sequence>
<organism evidence="12 13">
    <name type="scientific">Gemmobacter aquatilis</name>
    <dbReference type="NCBI Taxonomy" id="933059"/>
    <lineage>
        <taxon>Bacteria</taxon>
        <taxon>Pseudomonadati</taxon>
        <taxon>Pseudomonadota</taxon>
        <taxon>Alphaproteobacteria</taxon>
        <taxon>Rhodobacterales</taxon>
        <taxon>Paracoccaceae</taxon>
        <taxon>Gemmobacter</taxon>
    </lineage>
</organism>
<dbReference type="NCBIfam" id="NF000585">
    <property type="entry name" value="PRK00010.1"/>
    <property type="match status" value="1"/>
</dbReference>
<evidence type="ECO:0000256" key="5">
    <source>
        <dbReference type="ARBA" id="ARBA00022980"/>
    </source>
</evidence>
<dbReference type="InterPro" id="IPR020930">
    <property type="entry name" value="Ribosomal_uL5_bac-type"/>
</dbReference>
<dbReference type="Proteomes" id="UP000198761">
    <property type="component" value="Unassembled WGS sequence"/>
</dbReference>
<evidence type="ECO:0000259" key="10">
    <source>
        <dbReference type="Pfam" id="PF00281"/>
    </source>
</evidence>
<dbReference type="Pfam" id="PF00673">
    <property type="entry name" value="Ribosomal_L5_C"/>
    <property type="match status" value="1"/>
</dbReference>
<feature type="domain" description="Large ribosomal subunit protein uL5 N-terminal" evidence="10">
    <location>
        <begin position="31"/>
        <end position="87"/>
    </location>
</feature>
<dbReference type="InterPro" id="IPR031309">
    <property type="entry name" value="Ribosomal_uL5_C"/>
</dbReference>
<dbReference type="HAMAP" id="MF_01333_B">
    <property type="entry name" value="Ribosomal_uL5_B"/>
    <property type="match status" value="1"/>
</dbReference>
<comment type="function">
    <text evidence="8">This is 1 of the proteins that bind and probably mediate the attachment of the 5S RNA into the large ribosomal subunit, where it forms part of the central protuberance. In the 70S ribosome it contacts protein S13 of the 30S subunit (bridge B1b), connecting the 2 subunits; this bridge is implicated in subunit movement. Contacts the P site tRNA; the 5S rRNA and some of its associated proteins might help stabilize positioning of ribosome-bound tRNAs.</text>
</comment>
<keyword evidence="13" id="KW-1185">Reference proteome</keyword>
<dbReference type="Pfam" id="PF00281">
    <property type="entry name" value="Ribosomal_L5"/>
    <property type="match status" value="1"/>
</dbReference>
<evidence type="ECO:0000256" key="7">
    <source>
        <dbReference type="ARBA" id="ARBA00035245"/>
    </source>
</evidence>
<keyword evidence="4 8" id="KW-0694">RNA-binding</keyword>
<dbReference type="EMBL" id="FOCE01000009">
    <property type="protein sequence ID" value="SEN89590.1"/>
    <property type="molecule type" value="Genomic_DNA"/>
</dbReference>
<dbReference type="GO" id="GO:0000049">
    <property type="term" value="F:tRNA binding"/>
    <property type="evidence" value="ECO:0007669"/>
    <property type="project" value="UniProtKB-UniRule"/>
</dbReference>
<dbReference type="GO" id="GO:0003735">
    <property type="term" value="F:structural constituent of ribosome"/>
    <property type="evidence" value="ECO:0007669"/>
    <property type="project" value="InterPro"/>
</dbReference>
<evidence type="ECO:0000256" key="6">
    <source>
        <dbReference type="ARBA" id="ARBA00023274"/>
    </source>
</evidence>
<dbReference type="PROSITE" id="PS00358">
    <property type="entry name" value="RIBOSOMAL_L5"/>
    <property type="match status" value="1"/>
</dbReference>
<evidence type="ECO:0000313" key="12">
    <source>
        <dbReference type="EMBL" id="SEN89590.1"/>
    </source>
</evidence>
<dbReference type="Gene3D" id="3.30.1440.10">
    <property type="match status" value="1"/>
</dbReference>
<dbReference type="FunFam" id="3.30.1440.10:FF:000001">
    <property type="entry name" value="50S ribosomal protein L5"/>
    <property type="match status" value="1"/>
</dbReference>
<keyword evidence="3 8" id="KW-0699">rRNA-binding</keyword>
<evidence type="ECO:0000256" key="2">
    <source>
        <dbReference type="ARBA" id="ARBA00022555"/>
    </source>
</evidence>
<dbReference type="SUPFAM" id="SSF55282">
    <property type="entry name" value="RL5-like"/>
    <property type="match status" value="1"/>
</dbReference>
<dbReference type="RefSeq" id="WP_091302596.1">
    <property type="nucleotide sequence ID" value="NZ_FOCE01000009.1"/>
</dbReference>
<comment type="subunit">
    <text evidence="8">Part of the 50S ribosomal subunit; part of the 5S rRNA/L5/L18/L25 subcomplex. Contacts the 5S rRNA and the P site tRNA. Forms a bridge to the 30S subunit in the 70S ribosome.</text>
</comment>
<keyword evidence="6 8" id="KW-0687">Ribonucleoprotein</keyword>
<dbReference type="GO" id="GO:1990904">
    <property type="term" value="C:ribonucleoprotein complex"/>
    <property type="evidence" value="ECO:0007669"/>
    <property type="project" value="UniProtKB-KW"/>
</dbReference>
<comment type="similarity">
    <text evidence="1 8 9">Belongs to the universal ribosomal protein uL5 family.</text>
</comment>
<evidence type="ECO:0000313" key="13">
    <source>
        <dbReference type="Proteomes" id="UP000198761"/>
    </source>
</evidence>
<keyword evidence="5 8" id="KW-0689">Ribosomal protein</keyword>
<dbReference type="AlphaFoldDB" id="A0A1H8K9C8"/>
<dbReference type="InterPro" id="IPR031310">
    <property type="entry name" value="Ribosomal_uL5_N"/>
</dbReference>
<evidence type="ECO:0000259" key="11">
    <source>
        <dbReference type="Pfam" id="PF00673"/>
    </source>
</evidence>
<reference evidence="12 13" key="1">
    <citation type="submission" date="2016-10" db="EMBL/GenBank/DDBJ databases">
        <authorList>
            <person name="de Groot N.N."/>
        </authorList>
    </citation>
    <scope>NUCLEOTIDE SEQUENCE [LARGE SCALE GENOMIC DNA]</scope>
    <source>
        <strain evidence="12 13">DSM 3857</strain>
    </source>
</reference>
<evidence type="ECO:0000256" key="1">
    <source>
        <dbReference type="ARBA" id="ARBA00008553"/>
    </source>
</evidence>
<dbReference type="OrthoDB" id="9806626at2"/>
<dbReference type="InterPro" id="IPR020929">
    <property type="entry name" value="Ribosomal_uL5_CS"/>
</dbReference>
<proteinExistence type="inferred from homology"/>
<protein>
    <recommendedName>
        <fullName evidence="7 8">Large ribosomal subunit protein uL5</fullName>
    </recommendedName>
</protein>
<dbReference type="STRING" id="933059.SAMN04488103_10915"/>
<evidence type="ECO:0000256" key="3">
    <source>
        <dbReference type="ARBA" id="ARBA00022730"/>
    </source>
</evidence>
<dbReference type="PANTHER" id="PTHR11994">
    <property type="entry name" value="60S RIBOSOMAL PROTEIN L11-RELATED"/>
    <property type="match status" value="1"/>
</dbReference>
<dbReference type="InterPro" id="IPR022803">
    <property type="entry name" value="Ribosomal_uL5_dom_sf"/>
</dbReference>
<feature type="domain" description="Large ribosomal subunit protein uL5 C-terminal" evidence="11">
    <location>
        <begin position="91"/>
        <end position="184"/>
    </location>
</feature>
<dbReference type="GO" id="GO:0019843">
    <property type="term" value="F:rRNA binding"/>
    <property type="evidence" value="ECO:0007669"/>
    <property type="project" value="UniProtKB-UniRule"/>
</dbReference>